<feature type="non-terminal residue" evidence="6">
    <location>
        <position position="153"/>
    </location>
</feature>
<evidence type="ECO:0000256" key="3">
    <source>
        <dbReference type="ARBA" id="ARBA00022741"/>
    </source>
</evidence>
<keyword evidence="3" id="KW-0547">Nucleotide-binding</keyword>
<dbReference type="Pfam" id="PF00005">
    <property type="entry name" value="ABC_tran"/>
    <property type="match status" value="1"/>
</dbReference>
<gene>
    <name evidence="6" type="ORF">S03H2_22403</name>
</gene>
<evidence type="ECO:0000256" key="2">
    <source>
        <dbReference type="ARBA" id="ARBA00022448"/>
    </source>
</evidence>
<dbReference type="Gene3D" id="3.40.50.300">
    <property type="entry name" value="P-loop containing nucleotide triphosphate hydrolases"/>
    <property type="match status" value="1"/>
</dbReference>
<dbReference type="PANTHER" id="PTHR43776:SF7">
    <property type="entry name" value="D,D-DIPEPTIDE TRANSPORT ATP-BINDING PROTEIN DDPF-RELATED"/>
    <property type="match status" value="1"/>
</dbReference>
<dbReference type="SUPFAM" id="SSF52540">
    <property type="entry name" value="P-loop containing nucleoside triphosphate hydrolases"/>
    <property type="match status" value="1"/>
</dbReference>
<dbReference type="InterPro" id="IPR003439">
    <property type="entry name" value="ABC_transporter-like_ATP-bd"/>
</dbReference>
<comment type="caution">
    <text evidence="6">The sequence shown here is derived from an EMBL/GenBank/DDBJ whole genome shotgun (WGS) entry which is preliminary data.</text>
</comment>
<dbReference type="InterPro" id="IPR050319">
    <property type="entry name" value="ABC_transp_ATP-bind"/>
</dbReference>
<evidence type="ECO:0000256" key="1">
    <source>
        <dbReference type="ARBA" id="ARBA00005417"/>
    </source>
</evidence>
<comment type="similarity">
    <text evidence="1">Belongs to the ABC transporter superfamily.</text>
</comment>
<evidence type="ECO:0000313" key="6">
    <source>
        <dbReference type="EMBL" id="GAH36563.1"/>
    </source>
</evidence>
<protein>
    <recommendedName>
        <fullName evidence="5">ABC transporter domain-containing protein</fullName>
    </recommendedName>
</protein>
<name>X1GU84_9ZZZZ</name>
<dbReference type="GO" id="GO:0016887">
    <property type="term" value="F:ATP hydrolysis activity"/>
    <property type="evidence" value="ECO:0007669"/>
    <property type="project" value="InterPro"/>
</dbReference>
<reference evidence="6" key="1">
    <citation type="journal article" date="2014" name="Front. Microbiol.">
        <title>High frequency of phylogenetically diverse reductive dehalogenase-homologous genes in deep subseafloor sedimentary metagenomes.</title>
        <authorList>
            <person name="Kawai M."/>
            <person name="Futagami T."/>
            <person name="Toyoda A."/>
            <person name="Takaki Y."/>
            <person name="Nishi S."/>
            <person name="Hori S."/>
            <person name="Arai W."/>
            <person name="Tsubouchi T."/>
            <person name="Morono Y."/>
            <person name="Uchiyama I."/>
            <person name="Ito T."/>
            <person name="Fujiyama A."/>
            <person name="Inagaki F."/>
            <person name="Takami H."/>
        </authorList>
    </citation>
    <scope>NUCLEOTIDE SEQUENCE</scope>
    <source>
        <strain evidence="6">Expedition CK06-06</strain>
    </source>
</reference>
<keyword evidence="4" id="KW-0067">ATP-binding</keyword>
<dbReference type="InterPro" id="IPR027417">
    <property type="entry name" value="P-loop_NTPase"/>
</dbReference>
<evidence type="ECO:0000259" key="5">
    <source>
        <dbReference type="Pfam" id="PF00005"/>
    </source>
</evidence>
<dbReference type="GO" id="GO:0005524">
    <property type="term" value="F:ATP binding"/>
    <property type="evidence" value="ECO:0007669"/>
    <property type="project" value="UniProtKB-KW"/>
</dbReference>
<accession>X1GU84</accession>
<dbReference type="AlphaFoldDB" id="X1GU84"/>
<dbReference type="EMBL" id="BARU01012060">
    <property type="protein sequence ID" value="GAH36563.1"/>
    <property type="molecule type" value="Genomic_DNA"/>
</dbReference>
<keyword evidence="2" id="KW-0813">Transport</keyword>
<sequence length="153" mass="17314">MDILCIVGNIIRRRTKIIEASNGNILVVKNLKKYFPNYKGFLQRVFNYTKAVDDVSFFIKKGETVGLVGESGSGKTTVGRCIVRLYDPTDGSVEFNIDGNMINLPKVPKKKMKSIRRHFQMLFQDPYSSLSPRMKVVDIITESLAIHNIGTKK</sequence>
<proteinExistence type="inferred from homology"/>
<dbReference type="PANTHER" id="PTHR43776">
    <property type="entry name" value="TRANSPORT ATP-BINDING PROTEIN"/>
    <property type="match status" value="1"/>
</dbReference>
<organism evidence="6">
    <name type="scientific">marine sediment metagenome</name>
    <dbReference type="NCBI Taxonomy" id="412755"/>
    <lineage>
        <taxon>unclassified sequences</taxon>
        <taxon>metagenomes</taxon>
        <taxon>ecological metagenomes</taxon>
    </lineage>
</organism>
<evidence type="ECO:0000256" key="4">
    <source>
        <dbReference type="ARBA" id="ARBA00022840"/>
    </source>
</evidence>
<feature type="domain" description="ABC transporter" evidence="5">
    <location>
        <begin position="53"/>
        <end position="138"/>
    </location>
</feature>